<feature type="domain" description="CBM6" evidence="5">
    <location>
        <begin position="998"/>
        <end position="1135"/>
    </location>
</feature>
<dbReference type="InterPro" id="IPR003961">
    <property type="entry name" value="FN3_dom"/>
</dbReference>
<dbReference type="InterPro" id="IPR005084">
    <property type="entry name" value="CBM6"/>
</dbReference>
<evidence type="ECO:0000259" key="5">
    <source>
        <dbReference type="PROSITE" id="PS51175"/>
    </source>
</evidence>
<dbReference type="PROSITE" id="PS51175">
    <property type="entry name" value="CBM6"/>
    <property type="match status" value="1"/>
</dbReference>
<name>A0ABX1YZS1_9BACL</name>
<dbReference type="InterPro" id="IPR008929">
    <property type="entry name" value="Chondroitin_lyas"/>
</dbReference>
<dbReference type="Pfam" id="PF16332">
    <property type="entry name" value="DUF4962"/>
    <property type="match status" value="1"/>
</dbReference>
<dbReference type="InterPro" id="IPR058094">
    <property type="entry name" value="Ig-like_OmpL47-like"/>
</dbReference>
<evidence type="ECO:0000256" key="3">
    <source>
        <dbReference type="SAM" id="MobiDB-lite"/>
    </source>
</evidence>
<dbReference type="InterPro" id="IPR036116">
    <property type="entry name" value="FN3_sf"/>
</dbReference>
<dbReference type="SUPFAM" id="SSF49265">
    <property type="entry name" value="Fibronectin type III"/>
    <property type="match status" value="2"/>
</dbReference>
<reference evidence="6 7" key="1">
    <citation type="submission" date="2019-10" db="EMBL/GenBank/DDBJ databases">
        <title>Description of Paenibacillus choica sp. nov.</title>
        <authorList>
            <person name="Carlier A."/>
            <person name="Qi S."/>
        </authorList>
    </citation>
    <scope>NUCLEOTIDE SEQUENCE [LARGE SCALE GENOMIC DNA]</scope>
    <source>
        <strain evidence="6 7">LMG 31460</strain>
    </source>
</reference>
<evidence type="ECO:0000259" key="4">
    <source>
        <dbReference type="PROSITE" id="PS50853"/>
    </source>
</evidence>
<dbReference type="Pfam" id="PF00041">
    <property type="entry name" value="fn3"/>
    <property type="match status" value="3"/>
</dbReference>
<dbReference type="NCBIfam" id="NF047446">
    <property type="entry name" value="barrel_OmpL47"/>
    <property type="match status" value="1"/>
</dbReference>
<evidence type="ECO:0000313" key="7">
    <source>
        <dbReference type="Proteomes" id="UP000658690"/>
    </source>
</evidence>
<dbReference type="PANTHER" id="PTHR13817:SF73">
    <property type="entry name" value="FIBRONECTIN TYPE-III DOMAIN-CONTAINING PROTEIN"/>
    <property type="match status" value="1"/>
</dbReference>
<gene>
    <name evidence="6" type="ORF">GC102_07055</name>
</gene>
<dbReference type="Gene3D" id="1.50.10.100">
    <property type="entry name" value="Chondroitin AC/alginate lyase"/>
    <property type="match status" value="1"/>
</dbReference>
<dbReference type="CDD" id="cd00063">
    <property type="entry name" value="FN3"/>
    <property type="match status" value="2"/>
</dbReference>
<evidence type="ECO:0000256" key="1">
    <source>
        <dbReference type="ARBA" id="ARBA00004196"/>
    </source>
</evidence>
<feature type="domain" description="Fibronectin type-III" evidence="4">
    <location>
        <begin position="1576"/>
        <end position="1670"/>
    </location>
</feature>
<dbReference type="Gene3D" id="2.70.98.70">
    <property type="match status" value="1"/>
</dbReference>
<dbReference type="Proteomes" id="UP000658690">
    <property type="component" value="Unassembled WGS sequence"/>
</dbReference>
<evidence type="ECO:0000313" key="6">
    <source>
        <dbReference type="EMBL" id="NOU85536.1"/>
    </source>
</evidence>
<dbReference type="EMBL" id="WHOC01000030">
    <property type="protein sequence ID" value="NOU85536.1"/>
    <property type="molecule type" value="Genomic_DNA"/>
</dbReference>
<feature type="domain" description="Fibronectin type-III" evidence="4">
    <location>
        <begin position="1146"/>
        <end position="1234"/>
    </location>
</feature>
<accession>A0ABX1YZS1</accession>
<dbReference type="InterPro" id="IPR008979">
    <property type="entry name" value="Galactose-bd-like_sf"/>
</dbReference>
<comment type="subcellular location">
    <subcellularLocation>
        <location evidence="1">Cell envelope</location>
    </subcellularLocation>
</comment>
<dbReference type="SMART" id="SM00060">
    <property type="entry name" value="FN3"/>
    <property type="match status" value="3"/>
</dbReference>
<dbReference type="InterPro" id="IPR012480">
    <property type="entry name" value="Hepar_II_III_C"/>
</dbReference>
<proteinExistence type="predicted"/>
<evidence type="ECO:0000256" key="2">
    <source>
        <dbReference type="ARBA" id="ARBA00022737"/>
    </source>
</evidence>
<dbReference type="InterPro" id="IPR050964">
    <property type="entry name" value="Striated_Muscle_Regulatory"/>
</dbReference>
<dbReference type="InterPro" id="IPR013783">
    <property type="entry name" value="Ig-like_fold"/>
</dbReference>
<keyword evidence="2" id="KW-0677">Repeat</keyword>
<dbReference type="PANTHER" id="PTHR13817">
    <property type="entry name" value="TITIN"/>
    <property type="match status" value="1"/>
</dbReference>
<dbReference type="Gene3D" id="2.60.40.10">
    <property type="entry name" value="Immunoglobulins"/>
    <property type="match status" value="8"/>
</dbReference>
<dbReference type="PROSITE" id="PS50853">
    <property type="entry name" value="FN3"/>
    <property type="match status" value="3"/>
</dbReference>
<protein>
    <submittedName>
        <fullName evidence="6">DUF4962 domain-containing protein</fullName>
    </submittedName>
</protein>
<dbReference type="Gene3D" id="3.30.1920.20">
    <property type="match status" value="1"/>
</dbReference>
<dbReference type="InterPro" id="IPR032518">
    <property type="entry name" value="HepII_N"/>
</dbReference>
<comment type="caution">
    <text evidence="6">The sequence shown here is derived from an EMBL/GenBank/DDBJ whole genome shotgun (WGS) entry which is preliminary data.</text>
</comment>
<dbReference type="Gene3D" id="2.60.120.260">
    <property type="entry name" value="Galactose-binding domain-like"/>
    <property type="match status" value="1"/>
</dbReference>
<dbReference type="SUPFAM" id="SSF49785">
    <property type="entry name" value="Galactose-binding domain-like"/>
    <property type="match status" value="1"/>
</dbReference>
<dbReference type="SUPFAM" id="SSF48230">
    <property type="entry name" value="Chondroitin AC/alginate lyase"/>
    <property type="match status" value="1"/>
</dbReference>
<organism evidence="6 7">
    <name type="scientific">Paenibacillus germinis</name>
    <dbReference type="NCBI Taxonomy" id="2654979"/>
    <lineage>
        <taxon>Bacteria</taxon>
        <taxon>Bacillati</taxon>
        <taxon>Bacillota</taxon>
        <taxon>Bacilli</taxon>
        <taxon>Bacillales</taxon>
        <taxon>Paenibacillaceae</taxon>
        <taxon>Paenibacillus</taxon>
    </lineage>
</organism>
<feature type="region of interest" description="Disordered" evidence="3">
    <location>
        <begin position="837"/>
        <end position="856"/>
    </location>
</feature>
<dbReference type="Pfam" id="PF07940">
    <property type="entry name" value="Hepar_II_III_C"/>
    <property type="match status" value="1"/>
</dbReference>
<feature type="domain" description="Fibronectin type-III" evidence="4">
    <location>
        <begin position="1235"/>
        <end position="1334"/>
    </location>
</feature>
<keyword evidence="7" id="KW-1185">Reference proteome</keyword>
<dbReference type="RefSeq" id="WP_171688850.1">
    <property type="nucleotide sequence ID" value="NZ_WHOC01000030.1"/>
</dbReference>
<sequence>MRGWIKARQLAIGMVFVLIASSINLVPFLNPSVAVAASAWPSAVLTGFNMPFGPADSLVTTQNPPDFKWPVVSGADKYDLQVSRSATVSSIVYENAELTVNYYNFPHVFDSGTWYWRVRYHTSAGGWSEWSSIRKFRIEEQNVPFVIPSVEQLMSQVGNQHPRIWTKVDKLAEFRSLAQTSGKEFYDAKYAWTMANLSKNPPPAPTSVDRAYSDKVVNEMMDMAFVYLISGNMEVGNKAKQRLLDIAGWDTNGVTSYISHDQIHRYITYKSAMAYDWLYDILEPVVEKPKVQNMVQTRTVTMMQDLVNNHSIAKNPFDSHGWTAFGYIGIIATAMLHDIPAAEDWFRSSVPAYINFMPPWGGENGGWSQGTGYWQYSHLFGKEFMDVLLSATGFNLYDKAFSRNEGLYPLYAWPKGSPKGIFGDGSEDSPGGYSVSAYTRLAQMNGDPRLKWAAQAVGSGMYPDLSNYFYGDSNLAVRPPVDMPDSRWFQDIGVVAMHSELYDPDAVSLYFRSSPYGSYNHMHADQNSFIINAFGEPLAIESGFYDDYGTDHHMNYNKQTFSSNAITYDGKYGQPINDINADGKVVGFVTHPDFDAVIGDASVAYGTALSKAGRNVIYVRPNMFVVIDQLQSKSTDGNEFAWRLHAEDELNLDADHAGATILKGAAGLKVRFHAPLNLRTEYEDQFLGIDGSEIKPGGAYAGEQQKHAAFITPKTEKATFVSTLEAYKRDSAPQNVVSENHGNYMKLTFADGTVVYIRMTTTGDEVDAGSVRFNGTAVALKGDSVLLVDGTKVVKDGVTLIESDQPSTVVYGRDQLSVSSPSDTQVALYAPGVDRLRDGSNGSDIPRGGSVTDGMGLRGVHWDTSGSTLTVHVEKGQREFKLNHIAMPQPLPDLTLQTVIDGVYGSTTLHAYSDKEGASVAWGKLTNEAGLYEVEEAPSGLLFERHGQRHSVYLEANAGIILQGATGMLKMKRIGSGAPSNTEFWSNPDQMRSNLYFNWQEAESFVAFGGKSFTKYSTRPFLSGGVGLAGWDQSGQWAKWTMNVPKAGKYDLVLKYTSGLPAGTLVGRLAMIGNQAYYLEAPTTTDASGNPNWGTTPDVWKGLRVKTGQQLAAGPVDITLWHAGGAMNLDWIGLIEEQSDEERPLAPTNLQLASQSDSTATVSWAASTDNVGVKEYVVYANGVQKLVVPSGTTTATITGLTVGKTYSVTIVAVDTSDNRSLDSVPLSFAAIDMSAPVWGEAASLLTSHLFPSTARLTWSSATDNSGNVAAYSIYRKDGAQASFMKVGTVAGHVNAYDVKDLQPGATYTFRVQASDAQGNETSDGPSFSVTMPGAVSVGEYYESFDHLPAGNVTDSNWKVDLKTGSTSTVTIEPSPDLSGNVLQVKDSTNANIDDFTVDPIVTRMNTALSGKVTFETRFMFKKLSDTSPDSDNFELNLRSFGTDVVRFTGFSDASFGYWKLDNSILSSFKIPKQNGFALPRDQWITLRFDLDTATKRYDITLQADAFKGYTGLVENGSLNRSTGVYKVIGIPFYNAPTLEGIDSFRFSTNRYAGKYLFDYVTMYDSTEDTTPPSWEGTGAVRPVQLFPSVARVEWDPATDNSGKVASYSIYRKDAAQMDFVNAGTVTGGVYGYDVTSLTPGGTYTFRVQAADSKGNVSTNGPSTTLTMPAASSSGEYYESFDDMTTGNVTASNWTATLKTGSTSTVTIESSPDSSGKVLQVKDSTYANNDDYTEDPIVTRTNAAQSGKVTFETRFMFKKLSTDFGNFELKLRSAGNDVVRFTGFSDGTFGYFNNVTAYKIPKSTGLTLPRDQWVTLRIDLDTVTKTYDLSVQTDALKGYTSSTDAGSVNPTTGEYKVSGVKFYNNSSATSIDTFRFSTNRFSSKYLFDYVALYKKTVAPADATFTADKTTPTNSDVALTIHYPVDAAIKEYKIGSGGTWTAYAAPLVLSANDTVYARGTSAGGKVSNVTSYTVSNIDRTAPVTSANASPSQPDGLNGTYMGPVTVTFSGSDDVSGVAKTEFSQDNGTSWETYTAPVTFDKQGSYRLLFKSTDRAGNVEPAKQLGFTLAATAVKVQLKDSNGNPLSGGVISYYDGVWKDFGVTDASGTVSKSLPNKSYAFAIIYEGTRMQKSQNTGTDAVVLFQTVDVKVQLKDSQGNPLSGGSASYYAGSWRTIGTAVNGEISKELLPGSYTFSMTYEGTRLQKEQNTSVNAVIVFQTVNVKVQLKDSQGNPLSGGNASYYADSWRTVSTAVYGEISKELLPGSYTFAMTYEGTRMQKEQDTSVNAIVVFQTANVTVQLKDSQGNPLDGGQVSYYAGSWRTFGTTSGGGVTSKELLTGSYTFSIAYGGRRKESVADTTVSPTIDFQM</sequence>